<keyword evidence="4" id="KW-1185">Reference proteome</keyword>
<feature type="region of interest" description="Disordered" evidence="2">
    <location>
        <begin position="88"/>
        <end position="107"/>
    </location>
</feature>
<organism evidence="3 4">
    <name type="scientific">Pagothenia borchgrevinki</name>
    <name type="common">Bald rockcod</name>
    <name type="synonym">Trematomus borchgrevinki</name>
    <dbReference type="NCBI Taxonomy" id="8213"/>
    <lineage>
        <taxon>Eukaryota</taxon>
        <taxon>Metazoa</taxon>
        <taxon>Chordata</taxon>
        <taxon>Craniata</taxon>
        <taxon>Vertebrata</taxon>
        <taxon>Euteleostomi</taxon>
        <taxon>Actinopterygii</taxon>
        <taxon>Neopterygii</taxon>
        <taxon>Teleostei</taxon>
        <taxon>Neoteleostei</taxon>
        <taxon>Acanthomorphata</taxon>
        <taxon>Eupercaria</taxon>
        <taxon>Perciformes</taxon>
        <taxon>Notothenioidei</taxon>
        <taxon>Nototheniidae</taxon>
        <taxon>Pagothenia</taxon>
    </lineage>
</organism>
<evidence type="ECO:0000313" key="3">
    <source>
        <dbReference type="EMBL" id="KAL3045288.1"/>
    </source>
</evidence>
<evidence type="ECO:0000313" key="4">
    <source>
        <dbReference type="Proteomes" id="UP001619887"/>
    </source>
</evidence>
<reference evidence="3 4" key="2">
    <citation type="journal article" date="2024" name="G3 (Bethesda)">
        <title>The genome of the cryopelagic Antarctic bald notothen, Trematomus borchgrevinki.</title>
        <authorList>
            <person name="Rayamajhi N."/>
            <person name="Rivera-Colon A.G."/>
            <person name="Minhas B.F."/>
            <person name="Cheng C.C."/>
            <person name="Catchen J.M."/>
        </authorList>
    </citation>
    <scope>NUCLEOTIDE SEQUENCE [LARGE SCALE GENOMIC DNA]</scope>
    <source>
        <strain evidence="3">AGRC-2024</strain>
    </source>
</reference>
<evidence type="ECO:0000256" key="2">
    <source>
        <dbReference type="SAM" id="MobiDB-lite"/>
    </source>
</evidence>
<keyword evidence="1" id="KW-0175">Coiled coil</keyword>
<name>A0ABD2FWI0_PAGBO</name>
<gene>
    <name evidence="3" type="ORF">OYC64_013533</name>
</gene>
<reference evidence="3 4" key="1">
    <citation type="journal article" date="2022" name="G3 (Bethesda)">
        <title>Evaluating Illumina-, Nanopore-, and PacBio-based genome assembly strategies with the bald notothen, Trematomus borchgrevinki.</title>
        <authorList>
            <person name="Rayamajhi N."/>
            <person name="Cheng C.C."/>
            <person name="Catchen J.M."/>
        </authorList>
    </citation>
    <scope>NUCLEOTIDE SEQUENCE [LARGE SCALE GENOMIC DNA]</scope>
    <source>
        <strain evidence="3">AGRC-2024</strain>
    </source>
</reference>
<accession>A0ABD2FWI0</accession>
<dbReference type="EMBL" id="JBIYXZ010002087">
    <property type="protein sequence ID" value="KAL3045288.1"/>
    <property type="molecule type" value="Genomic_DNA"/>
</dbReference>
<proteinExistence type="predicted"/>
<protein>
    <submittedName>
        <fullName evidence="3">Uncharacterized protein</fullName>
    </submittedName>
</protein>
<dbReference type="Proteomes" id="UP001619887">
    <property type="component" value="Unassembled WGS sequence"/>
</dbReference>
<dbReference type="AlphaFoldDB" id="A0ABD2FWI0"/>
<sequence>MAPRKSANLPDEVEEIKKSLDFLSAEIKTVAAQQNKIMELMGEIQNIEKDKKITFLENRVADLEQYTRMNDLIISGLKTRHRSYARAAAASEDTAAGRGGADAPEVDRESLEQQVLCFLDSKGISVDSGDI</sequence>
<feature type="coiled-coil region" evidence="1">
    <location>
        <begin position="13"/>
        <end position="50"/>
    </location>
</feature>
<evidence type="ECO:0000256" key="1">
    <source>
        <dbReference type="SAM" id="Coils"/>
    </source>
</evidence>
<comment type="caution">
    <text evidence="3">The sequence shown here is derived from an EMBL/GenBank/DDBJ whole genome shotgun (WGS) entry which is preliminary data.</text>
</comment>